<dbReference type="AlphaFoldDB" id="A0A8J7R9W6"/>
<organism evidence="4 5">
    <name type="scientific">Tianweitania sediminis</name>
    <dbReference type="NCBI Taxonomy" id="1502156"/>
    <lineage>
        <taxon>Bacteria</taxon>
        <taxon>Pseudomonadati</taxon>
        <taxon>Pseudomonadota</taxon>
        <taxon>Alphaproteobacteria</taxon>
        <taxon>Hyphomicrobiales</taxon>
        <taxon>Phyllobacteriaceae</taxon>
        <taxon>Tianweitania</taxon>
    </lineage>
</organism>
<dbReference type="InterPro" id="IPR018893">
    <property type="entry name" value="T8SS_CsgF"/>
</dbReference>
<evidence type="ECO:0000313" key="5">
    <source>
        <dbReference type="Proteomes" id="UP000666240"/>
    </source>
</evidence>
<protein>
    <recommendedName>
        <fullName evidence="2">Curli production assembly/transport component CsgF</fullName>
    </recommendedName>
</protein>
<dbReference type="Pfam" id="PF10614">
    <property type="entry name" value="CsgF"/>
    <property type="match status" value="1"/>
</dbReference>
<comment type="function">
    <text evidence="1">May be involved in the biogenesis of curli organelles.</text>
</comment>
<gene>
    <name evidence="4" type="ORF">J5Y06_20610</name>
</gene>
<evidence type="ECO:0000313" key="4">
    <source>
        <dbReference type="EMBL" id="MBP0441057.1"/>
    </source>
</evidence>
<comment type="caution">
    <text evidence="4">The sequence shown here is derived from an EMBL/GenBank/DDBJ whole genome shotgun (WGS) entry which is preliminary data.</text>
</comment>
<reference evidence="4" key="1">
    <citation type="submission" date="2021-03" db="EMBL/GenBank/DDBJ databases">
        <title>Genome sequencing and assembly of Tianweitania sediminis.</title>
        <authorList>
            <person name="Chhetri G."/>
        </authorList>
    </citation>
    <scope>NUCLEOTIDE SEQUENCE</scope>
    <source>
        <strain evidence="4">Z8</strain>
    </source>
</reference>
<keyword evidence="5" id="KW-1185">Reference proteome</keyword>
<accession>A0A8J7R9W6</accession>
<proteinExistence type="predicted"/>
<evidence type="ECO:0000256" key="3">
    <source>
        <dbReference type="ARBA" id="ARBA00022729"/>
    </source>
</evidence>
<dbReference type="Proteomes" id="UP000666240">
    <property type="component" value="Unassembled WGS sequence"/>
</dbReference>
<dbReference type="EMBL" id="JAGIYY010000010">
    <property type="protein sequence ID" value="MBP0441057.1"/>
    <property type="molecule type" value="Genomic_DNA"/>
</dbReference>
<evidence type="ECO:0000256" key="1">
    <source>
        <dbReference type="ARBA" id="ARBA00003989"/>
    </source>
</evidence>
<sequence length="152" mass="15736">MSLLSGALVLIATGLPVRAGDLVYTPINPSFGGSPLNSSHLLAIAGAQREATASDFEEPVDDDLVPGGGTGGNSEADLFVRQLQGRLFSALAGQVTEAIFGENPQDAGTVRFGDTTVTFERTLDSIRLVIADASDGTLTEIIVPQLVSSSNF</sequence>
<evidence type="ECO:0000256" key="2">
    <source>
        <dbReference type="ARBA" id="ARBA00014031"/>
    </source>
</evidence>
<name>A0A8J7R9W6_9HYPH</name>
<keyword evidence="3" id="KW-0732">Signal</keyword>